<evidence type="ECO:0000256" key="1">
    <source>
        <dbReference type="SAM" id="MobiDB-lite"/>
    </source>
</evidence>
<dbReference type="RefSeq" id="XP_042599559.1">
    <property type="nucleotide sequence ID" value="XM_042743625.1"/>
</dbReference>
<gene>
    <name evidence="2" type="primary">LOC109059332</name>
</gene>
<reference evidence="2" key="1">
    <citation type="submission" date="2025-08" db="UniProtKB">
        <authorList>
            <consortium name="RefSeq"/>
        </authorList>
    </citation>
    <scope>IDENTIFICATION</scope>
    <source>
        <tissue evidence="2">Muscle</tissue>
    </source>
</reference>
<protein>
    <submittedName>
        <fullName evidence="2">Meprin A subunit beta-like isoform X1</fullName>
    </submittedName>
</protein>
<dbReference type="GeneID" id="109059332"/>
<accession>A0A9R0AI23</accession>
<feature type="region of interest" description="Disordered" evidence="1">
    <location>
        <begin position="85"/>
        <end position="108"/>
    </location>
</feature>
<name>A0A9R0AI23_CYPCA</name>
<sequence length="108" mass="12452">MGKVKYFWDNPQKVGSLVTDKDGSKYYRGPGYGTSNYITHDRLKSRSFIKGHDVIFLLSLEDVTGLLKTKRPKIRDLGLEIDDRDAEKEPERQMVNPRVLGPWTKRSP</sequence>
<dbReference type="KEGG" id="ccar:109059332"/>
<dbReference type="Proteomes" id="UP001155660">
    <property type="component" value="Chromosome A4"/>
</dbReference>
<organism evidence="2">
    <name type="scientific">Cyprinus carpio</name>
    <name type="common">Common carp</name>
    <dbReference type="NCBI Taxonomy" id="7962"/>
    <lineage>
        <taxon>Eukaryota</taxon>
        <taxon>Metazoa</taxon>
        <taxon>Chordata</taxon>
        <taxon>Craniata</taxon>
        <taxon>Vertebrata</taxon>
        <taxon>Euteleostomi</taxon>
        <taxon>Actinopterygii</taxon>
        <taxon>Neopterygii</taxon>
        <taxon>Teleostei</taxon>
        <taxon>Ostariophysi</taxon>
        <taxon>Cypriniformes</taxon>
        <taxon>Cyprinidae</taxon>
        <taxon>Cyprininae</taxon>
        <taxon>Cyprinus</taxon>
    </lineage>
</organism>
<dbReference type="AlphaFoldDB" id="A0A9R0AI23"/>
<proteinExistence type="predicted"/>
<evidence type="ECO:0000313" key="2">
    <source>
        <dbReference type="RefSeq" id="XP_042599559.1"/>
    </source>
</evidence>
<dbReference type="OrthoDB" id="8923278at2759"/>